<dbReference type="Gene3D" id="1.25.40.240">
    <property type="entry name" value="Ku, C-terminal domain"/>
    <property type="match status" value="1"/>
</dbReference>
<evidence type="ECO:0000256" key="1">
    <source>
        <dbReference type="SAM" id="MobiDB-lite"/>
    </source>
</evidence>
<dbReference type="SUPFAM" id="SSF101420">
    <property type="entry name" value="C-terminal domain of Ku80"/>
    <property type="match status" value="1"/>
</dbReference>
<proteinExistence type="predicted"/>
<evidence type="ECO:0000313" key="3">
    <source>
        <dbReference type="Proteomes" id="UP000355283"/>
    </source>
</evidence>
<accession>A0A4D9CXJ5</accession>
<feature type="region of interest" description="Disordered" evidence="1">
    <location>
        <begin position="252"/>
        <end position="289"/>
    </location>
</feature>
<gene>
    <name evidence="2" type="ORF">NSK_005481</name>
</gene>
<dbReference type="Proteomes" id="UP000355283">
    <property type="component" value="Unassembled WGS sequence"/>
</dbReference>
<dbReference type="EMBL" id="SDOX01000054">
    <property type="protein sequence ID" value="TFJ83214.1"/>
    <property type="molecule type" value="Genomic_DNA"/>
</dbReference>
<reference evidence="2 3" key="1">
    <citation type="submission" date="2019-01" db="EMBL/GenBank/DDBJ databases">
        <title>Nuclear Genome Assembly of the Microalgal Biofuel strain Nannochloropsis salina CCMP1776.</title>
        <authorList>
            <person name="Hovde B."/>
        </authorList>
    </citation>
    <scope>NUCLEOTIDE SEQUENCE [LARGE SCALE GENOMIC DNA]</scope>
    <source>
        <strain evidence="2 3">CCMP1776</strain>
    </source>
</reference>
<comment type="caution">
    <text evidence="2">The sequence shown here is derived from an EMBL/GenBank/DDBJ whole genome shotgun (WGS) entry which is preliminary data.</text>
</comment>
<feature type="region of interest" description="Disordered" evidence="1">
    <location>
        <begin position="207"/>
        <end position="230"/>
    </location>
</feature>
<evidence type="ECO:0000313" key="2">
    <source>
        <dbReference type="EMBL" id="TFJ83214.1"/>
    </source>
</evidence>
<dbReference type="AlphaFoldDB" id="A0A4D9CXJ5"/>
<feature type="non-terminal residue" evidence="2">
    <location>
        <position position="1"/>
    </location>
</feature>
<dbReference type="InterPro" id="IPR036494">
    <property type="entry name" value="Ku_C_sf"/>
</dbReference>
<feature type="compositionally biased region" description="Acidic residues" evidence="1">
    <location>
        <begin position="108"/>
        <end position="120"/>
    </location>
</feature>
<feature type="compositionally biased region" description="Basic and acidic residues" evidence="1">
    <location>
        <begin position="214"/>
        <end position="227"/>
    </location>
</feature>
<keyword evidence="3" id="KW-1185">Reference proteome</keyword>
<organism evidence="2 3">
    <name type="scientific">Nannochloropsis salina CCMP1776</name>
    <dbReference type="NCBI Taxonomy" id="1027361"/>
    <lineage>
        <taxon>Eukaryota</taxon>
        <taxon>Sar</taxon>
        <taxon>Stramenopiles</taxon>
        <taxon>Ochrophyta</taxon>
        <taxon>Eustigmatophyceae</taxon>
        <taxon>Eustigmatales</taxon>
        <taxon>Monodopsidaceae</taxon>
        <taxon>Microchloropsis</taxon>
        <taxon>Microchloropsis salina</taxon>
    </lineage>
</organism>
<feature type="region of interest" description="Disordered" evidence="1">
    <location>
        <begin position="64"/>
        <end position="131"/>
    </location>
</feature>
<sequence>GGREGGGEGGLGVPLEMVDVNILGKGGKRGGRNGALERFHRLFPLEKVEAEAKKEARTWQAMMGEVVGEAGKEEEGKEEGEEGKEEGGEEGHRAKRQQLGASQVKMEEEGEEERGEEEEEPTPRTLDTTQLQRSLYLMLRASEATRTEARRQLLALLGRAVQKAEGGQSAYYKRAVHYLRDFQTALTRAHRPVEEWNAFLRDVKRGLGKGGRRGGREGGGEGGREEGNPFWKRIQESGLTLLEVSEQKRQAFLEEEEKERVEAEERRVPGENEGGEEGEEEGEEELEIE</sequence>
<protein>
    <submittedName>
        <fullName evidence="2">Uncharacterized protein</fullName>
    </submittedName>
</protein>
<name>A0A4D9CXJ5_9STRA</name>
<feature type="compositionally biased region" description="Acidic residues" evidence="1">
    <location>
        <begin position="273"/>
        <end position="289"/>
    </location>
</feature>
<feature type="compositionally biased region" description="Basic and acidic residues" evidence="1">
    <location>
        <begin position="252"/>
        <end position="270"/>
    </location>
</feature>